<organism evidence="5 6">
    <name type="scientific">Escherichia phage 121Q</name>
    <dbReference type="NCBI Taxonomy" id="1555202"/>
    <lineage>
        <taxon>Viruses</taxon>
        <taxon>Duplodnaviria</taxon>
        <taxon>Heunggongvirae</taxon>
        <taxon>Uroviricota</taxon>
        <taxon>Caudoviricetes</taxon>
        <taxon>Asteriusvirus</taxon>
        <taxon>Asteriusvirus av121Q</taxon>
    </lineage>
</organism>
<evidence type="ECO:0000256" key="1">
    <source>
        <dbReference type="ARBA" id="ARBA00022529"/>
    </source>
</evidence>
<comment type="catalytic activity">
    <reaction evidence="3">
        <text>Hydrolysis of (1-&gt;4)-beta-linkages between N-acetylmuramic acid and N-acetyl-D-glucosamine residues in a peptidoglycan and between N-acetyl-D-glucosamine residues in chitodextrins.</text>
        <dbReference type="EC" id="3.2.1.17"/>
    </reaction>
</comment>
<name>A0A097EYI1_9CAUD</name>
<dbReference type="SUPFAM" id="SSF53955">
    <property type="entry name" value="Lysozyme-like"/>
    <property type="match status" value="1"/>
</dbReference>
<dbReference type="InterPro" id="IPR023346">
    <property type="entry name" value="Lysozyme-like_dom_sf"/>
</dbReference>
<dbReference type="InterPro" id="IPR023347">
    <property type="entry name" value="Lysozyme_dom_sf"/>
</dbReference>
<gene>
    <name evidence="5" type="primary">587</name>
    <name evidence="5" type="ORF">PBI_121Q_587</name>
</gene>
<dbReference type="GO" id="GO:0042742">
    <property type="term" value="P:defense response to bacterium"/>
    <property type="evidence" value="ECO:0007669"/>
    <property type="project" value="UniProtKB-KW"/>
</dbReference>
<dbReference type="InterPro" id="IPR002196">
    <property type="entry name" value="Glyco_hydro_24"/>
</dbReference>
<dbReference type="OrthoDB" id="2186at10239"/>
<dbReference type="Gene3D" id="1.10.530.40">
    <property type="match status" value="1"/>
</dbReference>
<evidence type="ECO:0000256" key="3">
    <source>
        <dbReference type="RuleBase" id="RU003788"/>
    </source>
</evidence>
<keyword evidence="2 3" id="KW-0081">Bacteriolytic enzyme</keyword>
<dbReference type="PANTHER" id="PTHR37406">
    <property type="entry name" value="T4-TYPE LYSOZYME 1-RELATED"/>
    <property type="match status" value="1"/>
</dbReference>
<protein>
    <recommendedName>
        <fullName evidence="3">Lysozyme</fullName>
        <ecNumber evidence="3">3.2.1.17</ecNumber>
    </recommendedName>
</protein>
<proteinExistence type="inferred from homology"/>
<dbReference type="KEGG" id="vg:22111627"/>
<dbReference type="GO" id="GO:0016998">
    <property type="term" value="P:cell wall macromolecule catabolic process"/>
    <property type="evidence" value="ECO:0007669"/>
    <property type="project" value="InterPro"/>
</dbReference>
<dbReference type="EC" id="3.2.1.17" evidence="3"/>
<sequence>MADTSKKYAQQQLGRFDPSYPQLATVMDNRDPTKSGKLKVWIQGSQSDKNSKESWIEASYMSPFAGKTPGIPSADAYGQYPKGYGFWAVPPDVGCTVVVIFAQARTFQAYWIGCVYDQRMNTMVPGMATEVSNYGGTDMPLPVTDYDRNTITTDMQDKYANVPIIAGLKKQNLLYDEEAGLANRSSTRQTTSTVYGMSSPRGNSFIIDDGYTEEELTAPTWDQDPDGYQDTQFNNPVNDTRVGSRKNEGVVIKTRSGAQLLLSEATGDVLLINRDGTARIKFTGEGDIDMHCDKNINIRAGQDINITAGRSYNIETGQDFNARVGANTKLDLIGALDAKVGGQVVVNSGADLRLVTAASLRMQSGSSTDITAGSNASISAATSANLIGSSSAIISGGGQTLTVNSGGNSGTAEFTAPNFRTPSAGLNEHIHDIAAWVNAENHGSYVEPPRQGGGSGSSESPVQPQPANDVSPELPVAQDTEAVQFVNYTSETEQVQSQDLMTSDPGMTGYSITYEGLHMFMPCSGTIRQYGYWGKGVPTQSGGKSDRSGWEIQCKGDIVAPDGGVIVITNGALLIQHKSGYKSVFYNIQSDLLNKDVVQKGQVVGKANGVIQFEIRVTSANVLGFSGSVDPGLFYASQTGTGSDAANKTLIAGKATNQSAPQAVVQPSVDSDELVVTTKIKTIGTGYSQRGSRHVPRRRRTQRSGVSTTPVEQPTYNIGNVDKTAIDWKVVPGDAQFISELKEYEGTLQYQQAKGYYRNGKFWRYLDSRGYPTIGYGHLIVSGENFSDGITEQQANDMLVRDSSKAIYDAKSIYASYNMKTPYLAQQVLCQMVFQMGKGGVLKFKTMLSEMAKGNYKQAAAQIRNSAWYRQTTRRAELMARRLEACQ</sequence>
<evidence type="ECO:0000313" key="6">
    <source>
        <dbReference type="Proteomes" id="UP000029889"/>
    </source>
</evidence>
<feature type="compositionally biased region" description="Polar residues" evidence="4">
    <location>
        <begin position="457"/>
        <end position="468"/>
    </location>
</feature>
<evidence type="ECO:0000256" key="4">
    <source>
        <dbReference type="SAM" id="MobiDB-lite"/>
    </source>
</evidence>
<comment type="similarity">
    <text evidence="3">Belongs to the glycosyl hydrolase 24 family.</text>
</comment>
<dbReference type="GeneID" id="22111627"/>
<dbReference type="PANTHER" id="PTHR37406:SF1">
    <property type="entry name" value="T4-TYPE LYSOZYME 1-RELATED"/>
    <property type="match status" value="1"/>
</dbReference>
<accession>A0A097EYI1</accession>
<dbReference type="SUPFAM" id="SSF69349">
    <property type="entry name" value="Phage fibre proteins"/>
    <property type="match status" value="1"/>
</dbReference>
<keyword evidence="3" id="KW-0326">Glycosidase</keyword>
<dbReference type="RefSeq" id="YP_009102174.1">
    <property type="nucleotide sequence ID" value="NC_025447.1"/>
</dbReference>
<feature type="region of interest" description="Disordered" evidence="4">
    <location>
        <begin position="443"/>
        <end position="472"/>
    </location>
</feature>
<dbReference type="Pfam" id="PF00959">
    <property type="entry name" value="Phage_lysozyme"/>
    <property type="match status" value="1"/>
</dbReference>
<dbReference type="GO" id="GO:0009253">
    <property type="term" value="P:peptidoglycan catabolic process"/>
    <property type="evidence" value="ECO:0007669"/>
    <property type="project" value="InterPro"/>
</dbReference>
<dbReference type="GO" id="GO:0003796">
    <property type="term" value="F:lysozyme activity"/>
    <property type="evidence" value="ECO:0007669"/>
    <property type="project" value="UniProtKB-EC"/>
</dbReference>
<keyword evidence="6" id="KW-1185">Reference proteome</keyword>
<keyword evidence="3" id="KW-0378">Hydrolase</keyword>
<feature type="compositionally biased region" description="Basic residues" evidence="4">
    <location>
        <begin position="691"/>
        <end position="702"/>
    </location>
</feature>
<dbReference type="Proteomes" id="UP000029889">
    <property type="component" value="Segment"/>
</dbReference>
<feature type="region of interest" description="Disordered" evidence="4">
    <location>
        <begin position="686"/>
        <end position="713"/>
    </location>
</feature>
<evidence type="ECO:0000313" key="5">
    <source>
        <dbReference type="EMBL" id="AIT14477.1"/>
    </source>
</evidence>
<keyword evidence="1 3" id="KW-0929">Antimicrobial</keyword>
<dbReference type="EMBL" id="KM507819">
    <property type="protein sequence ID" value="AIT14477.1"/>
    <property type="molecule type" value="Genomic_DNA"/>
</dbReference>
<reference evidence="5 6" key="1">
    <citation type="submission" date="2014-09" db="EMBL/GenBank/DDBJ databases">
        <authorList>
            <person name="Lapin J.S."/>
            <person name="Pope W.H."/>
            <person name="Hua J."/>
            <person name="Ford M.E."/>
            <person name="Conway J.F."/>
            <person name="Hatfull G.F."/>
            <person name="Hendrix R.W."/>
        </authorList>
    </citation>
    <scope>NUCLEOTIDE SEQUENCE [LARGE SCALE GENOMIC DNA]</scope>
</reference>
<dbReference type="InterPro" id="IPR052619">
    <property type="entry name" value="Phage_lysozyme-like"/>
</dbReference>
<feature type="compositionally biased region" description="Polar residues" evidence="4">
    <location>
        <begin position="703"/>
        <end position="713"/>
    </location>
</feature>
<dbReference type="GO" id="GO:0031640">
    <property type="term" value="P:killing of cells of another organism"/>
    <property type="evidence" value="ECO:0007669"/>
    <property type="project" value="UniProtKB-KW"/>
</dbReference>
<evidence type="ECO:0000256" key="2">
    <source>
        <dbReference type="ARBA" id="ARBA00022638"/>
    </source>
</evidence>